<feature type="coiled-coil region" evidence="1">
    <location>
        <begin position="83"/>
        <end position="156"/>
    </location>
</feature>
<organism evidence="2 3">
    <name type="scientific">Saccoglossus kowalevskii</name>
    <name type="common">Acorn worm</name>
    <dbReference type="NCBI Taxonomy" id="10224"/>
    <lineage>
        <taxon>Eukaryota</taxon>
        <taxon>Metazoa</taxon>
        <taxon>Hemichordata</taxon>
        <taxon>Enteropneusta</taxon>
        <taxon>Harrimaniidae</taxon>
        <taxon>Saccoglossus</taxon>
    </lineage>
</organism>
<sequence length="166" mass="19519">MTMLYNVALALLKTSRKDLTALDFEGTLKYFRVTLPKKYRTEENARELLHLAVTTKLSSKKLKKFEKEYQSMKQKLIEQEDPVMRLERENKRLLEANMRLEQENDDLAHELVTSKIALRHDLDNAEDKADSYSKELATTKEQLLETEEERNRLVSELEQVINFVVS</sequence>
<dbReference type="PANTHER" id="PTHR47728:SF1">
    <property type="entry name" value="RAB GTPASE ACTIVATING PROTEIN 1 LIKE"/>
    <property type="match status" value="1"/>
</dbReference>
<dbReference type="Gene3D" id="1.10.472.80">
    <property type="entry name" value="Ypt/Rab-GAP domain of gyp1p, domain 3"/>
    <property type="match status" value="1"/>
</dbReference>
<dbReference type="PANTHER" id="PTHR47728">
    <property type="entry name" value="RAB GTPASE-ACTIVATING PROTEIN 1-LIKE"/>
    <property type="match status" value="1"/>
</dbReference>
<keyword evidence="2" id="KW-1185">Reference proteome</keyword>
<accession>A0ABM0MDY9</accession>
<name>A0ABM0MDY9_SACKO</name>
<evidence type="ECO:0000256" key="1">
    <source>
        <dbReference type="SAM" id="Coils"/>
    </source>
</evidence>
<dbReference type="GeneID" id="102801640"/>
<protein>
    <submittedName>
        <fullName evidence="3">Rab GTPase-activating protein 1-like</fullName>
    </submittedName>
</protein>
<dbReference type="InterPro" id="IPR035969">
    <property type="entry name" value="Rab-GAP_TBC_sf"/>
</dbReference>
<gene>
    <name evidence="3" type="primary">LOC102801640</name>
</gene>
<evidence type="ECO:0000313" key="3">
    <source>
        <dbReference type="RefSeq" id="XP_006818230.1"/>
    </source>
</evidence>
<evidence type="ECO:0000313" key="2">
    <source>
        <dbReference type="Proteomes" id="UP000694865"/>
    </source>
</evidence>
<reference evidence="3" key="1">
    <citation type="submission" date="2025-08" db="UniProtKB">
        <authorList>
            <consortium name="RefSeq"/>
        </authorList>
    </citation>
    <scope>IDENTIFICATION</scope>
    <source>
        <tissue evidence="3">Testes</tissue>
    </source>
</reference>
<dbReference type="SUPFAM" id="SSF47923">
    <property type="entry name" value="Ypt/Rab-GAP domain of gyp1p"/>
    <property type="match status" value="1"/>
</dbReference>
<proteinExistence type="predicted"/>
<keyword evidence="1" id="KW-0175">Coiled coil</keyword>
<dbReference type="Proteomes" id="UP000694865">
    <property type="component" value="Unplaced"/>
</dbReference>
<dbReference type="RefSeq" id="XP_006818230.1">
    <property type="nucleotide sequence ID" value="XM_006818167.1"/>
</dbReference>